<dbReference type="AlphaFoldDB" id="A0A9X0LY05"/>
<comment type="caution">
    <text evidence="2">The sequence shown here is derived from an EMBL/GenBank/DDBJ whole genome shotgun (WGS) entry which is preliminary data.</text>
</comment>
<keyword evidence="1" id="KW-0472">Membrane</keyword>
<dbReference type="Proteomes" id="UP000070346">
    <property type="component" value="Unassembled WGS sequence"/>
</dbReference>
<organism evidence="2 3">
    <name type="scientific">Lactobacillus johnsonii</name>
    <dbReference type="NCBI Taxonomy" id="33959"/>
    <lineage>
        <taxon>Bacteria</taxon>
        <taxon>Bacillati</taxon>
        <taxon>Bacillota</taxon>
        <taxon>Bacilli</taxon>
        <taxon>Lactobacillales</taxon>
        <taxon>Lactobacillaceae</taxon>
        <taxon>Lactobacillus</taxon>
    </lineage>
</organism>
<dbReference type="EMBL" id="LSNG01000020">
    <property type="protein sequence ID" value="KXN76487.1"/>
    <property type="molecule type" value="Genomic_DNA"/>
</dbReference>
<evidence type="ECO:0000256" key="1">
    <source>
        <dbReference type="SAM" id="Phobius"/>
    </source>
</evidence>
<reference evidence="2 3" key="1">
    <citation type="submission" date="2016-02" db="EMBL/GenBank/DDBJ databases">
        <title>Complete Genome Sequences of Lactobacillus johnsonii Strain W1.</title>
        <authorList>
            <person name="Sun Y."/>
            <person name="Wu X."/>
        </authorList>
    </citation>
    <scope>NUCLEOTIDE SEQUENCE [LARGE SCALE GENOMIC DNA]</scope>
    <source>
        <strain evidence="2 3">W1</strain>
    </source>
</reference>
<feature type="transmembrane region" description="Helical" evidence="1">
    <location>
        <begin position="37"/>
        <end position="57"/>
    </location>
</feature>
<proteinExistence type="predicted"/>
<name>A0A9X0LY05_LACJH</name>
<evidence type="ECO:0000313" key="3">
    <source>
        <dbReference type="Proteomes" id="UP000070346"/>
    </source>
</evidence>
<keyword evidence="1" id="KW-1133">Transmembrane helix</keyword>
<evidence type="ECO:0000313" key="2">
    <source>
        <dbReference type="EMBL" id="KXN76487.1"/>
    </source>
</evidence>
<gene>
    <name evidence="2" type="ORF">AYJ53_02965</name>
</gene>
<sequence>MLVWINNSNFILIYFLLMPILGLILLVLTAICESEFVIKLTICYIFISLGILFYFLYGSGKMADALRGEYGQQIVETKQFYANKNSEELQKLSKSENSSTVTVWKGKKKYDAVKVKCREGKEEKIVFAYPKPTVKGIKVLCKEPYIYIYHKKPKQPKYRFD</sequence>
<protein>
    <submittedName>
        <fullName evidence="2">Uncharacterized protein</fullName>
    </submittedName>
</protein>
<feature type="transmembrane region" description="Helical" evidence="1">
    <location>
        <begin position="12"/>
        <end position="31"/>
    </location>
</feature>
<keyword evidence="1" id="KW-0812">Transmembrane</keyword>
<accession>A0A9X0LY05</accession>